<dbReference type="AlphaFoldDB" id="A0A1G7MPH2"/>
<evidence type="ECO:0000313" key="3">
    <source>
        <dbReference type="Proteomes" id="UP000198994"/>
    </source>
</evidence>
<evidence type="ECO:0000313" key="2">
    <source>
        <dbReference type="EMBL" id="SDF63682.1"/>
    </source>
</evidence>
<reference evidence="3" key="1">
    <citation type="submission" date="2016-10" db="EMBL/GenBank/DDBJ databases">
        <authorList>
            <person name="Varghese N."/>
            <person name="Submissions S."/>
        </authorList>
    </citation>
    <scope>NUCLEOTIDE SEQUENCE [LARGE SCALE GENOMIC DNA]</scope>
    <source>
        <strain evidence="3">DSM 10146</strain>
    </source>
</reference>
<feature type="region of interest" description="Disordered" evidence="1">
    <location>
        <begin position="29"/>
        <end position="57"/>
    </location>
</feature>
<dbReference type="Proteomes" id="UP000198994">
    <property type="component" value="Unassembled WGS sequence"/>
</dbReference>
<gene>
    <name evidence="2" type="ORF">SAMN04488105_13914</name>
</gene>
<organism evidence="2 3">
    <name type="scientific">Salipiger thiooxidans</name>
    <dbReference type="NCBI Taxonomy" id="282683"/>
    <lineage>
        <taxon>Bacteria</taxon>
        <taxon>Pseudomonadati</taxon>
        <taxon>Pseudomonadota</taxon>
        <taxon>Alphaproteobacteria</taxon>
        <taxon>Rhodobacterales</taxon>
        <taxon>Roseobacteraceae</taxon>
        <taxon>Salipiger</taxon>
    </lineage>
</organism>
<proteinExistence type="predicted"/>
<accession>A0A1G7MPH2</accession>
<keyword evidence="3" id="KW-1185">Reference proteome</keyword>
<sequence length="244" mass="27466">MRDHEKTLVFGRTLSILQTGPVLERTRMHRSREGEDGELMTRSTRRTSTSGGYRRRISKNEPRRASWIGRRCGSGMMFADVVRPPSSSHRARHLALGSATDLSMSLGRKSSGNSSSKSALQTIICHSLPSLQREPLHGGGCAPLQSVARIPGNWPGYAVRPRHRASICTSEETGRMLSSRSVRPLTTRGISLRSIPMSRSRRSSMPRRFLIIFRRCHWRNVVRSQRRNAPGLRLRCLAVRGDEK</sequence>
<name>A0A1G7MPH2_9RHOB</name>
<protein>
    <submittedName>
        <fullName evidence="2">Uncharacterized protein</fullName>
    </submittedName>
</protein>
<dbReference type="EMBL" id="FNAV01000039">
    <property type="protein sequence ID" value="SDF63682.1"/>
    <property type="molecule type" value="Genomic_DNA"/>
</dbReference>
<evidence type="ECO:0000256" key="1">
    <source>
        <dbReference type="SAM" id="MobiDB-lite"/>
    </source>
</evidence>